<reference evidence="8 9" key="1">
    <citation type="submission" date="2015-06" db="EMBL/GenBank/DDBJ databases">
        <title>Genome sequencing of Cronobacter sp. strain DJ34 isolated from petroleum contaminated sludge of Duliajan Oil Fields, Assam, India.</title>
        <authorList>
            <person name="Pal S."/>
            <person name="Banerjee T.D."/>
            <person name="Roy A."/>
            <person name="Sar P."/>
            <person name="Kazy S.K."/>
        </authorList>
    </citation>
    <scope>NUCLEOTIDE SEQUENCE [LARGE SCALE GENOMIC DNA]</scope>
    <source>
        <strain evidence="8 9">DJ34</strain>
    </source>
</reference>
<keyword evidence="4 6" id="KW-1133">Transmembrane helix</keyword>
<name>A0A0J8VK99_9ENTR</name>
<accession>A0A0J8VK99</accession>
<dbReference type="InterPro" id="IPR020846">
    <property type="entry name" value="MFS_dom"/>
</dbReference>
<evidence type="ECO:0000313" key="8">
    <source>
        <dbReference type="EMBL" id="KMV32910.1"/>
    </source>
</evidence>
<comment type="subcellular location">
    <subcellularLocation>
        <location evidence="1">Cell membrane</location>
        <topology evidence="1">Multi-pass membrane protein</topology>
    </subcellularLocation>
</comment>
<dbReference type="PANTHER" id="PTHR43124:SF10">
    <property type="entry name" value="PURINE EFFLUX PUMP PBUE"/>
    <property type="match status" value="1"/>
</dbReference>
<feature type="transmembrane region" description="Helical" evidence="6">
    <location>
        <begin position="241"/>
        <end position="260"/>
    </location>
</feature>
<dbReference type="Gene3D" id="1.20.1250.20">
    <property type="entry name" value="MFS general substrate transporter like domains"/>
    <property type="match status" value="2"/>
</dbReference>
<evidence type="ECO:0000259" key="7">
    <source>
        <dbReference type="PROSITE" id="PS50850"/>
    </source>
</evidence>
<dbReference type="PROSITE" id="PS50850">
    <property type="entry name" value="MFS"/>
    <property type="match status" value="1"/>
</dbReference>
<dbReference type="PATRIC" id="fig|1656095.3.peg.1932"/>
<evidence type="ECO:0000256" key="1">
    <source>
        <dbReference type="ARBA" id="ARBA00004651"/>
    </source>
</evidence>
<evidence type="ECO:0000256" key="6">
    <source>
        <dbReference type="SAM" id="Phobius"/>
    </source>
</evidence>
<evidence type="ECO:0000256" key="4">
    <source>
        <dbReference type="ARBA" id="ARBA00022989"/>
    </source>
</evidence>
<dbReference type="GO" id="GO:0022857">
    <property type="term" value="F:transmembrane transporter activity"/>
    <property type="evidence" value="ECO:0007669"/>
    <property type="project" value="InterPro"/>
</dbReference>
<protein>
    <recommendedName>
        <fullName evidence="7">Major facilitator superfamily (MFS) profile domain-containing protein</fullName>
    </recommendedName>
</protein>
<dbReference type="InterPro" id="IPR050189">
    <property type="entry name" value="MFS_Efflux_Transporters"/>
</dbReference>
<evidence type="ECO:0000256" key="3">
    <source>
        <dbReference type="ARBA" id="ARBA00022692"/>
    </source>
</evidence>
<feature type="transmembrane region" description="Helical" evidence="6">
    <location>
        <begin position="326"/>
        <end position="346"/>
    </location>
</feature>
<dbReference type="GO" id="GO:0005886">
    <property type="term" value="C:plasma membrane"/>
    <property type="evidence" value="ECO:0007669"/>
    <property type="project" value="UniProtKB-SubCell"/>
</dbReference>
<feature type="transmembrane region" description="Helical" evidence="6">
    <location>
        <begin position="136"/>
        <end position="155"/>
    </location>
</feature>
<dbReference type="PANTHER" id="PTHR43124">
    <property type="entry name" value="PURINE EFFLUX PUMP PBUE"/>
    <property type="match status" value="1"/>
</dbReference>
<dbReference type="Proteomes" id="UP000037315">
    <property type="component" value="Unassembled WGS sequence"/>
</dbReference>
<sequence length="388" mass="40031">MRDGNKLLALTGFALIAAAYGLARFSWGLLLPAIMPDIRLSLSLAGTLSSASFAAYCVAIVFASVCTARTGPRLPALLAGLFAMAGMGIIALSHSPGGLMAGVICAGLSTGLVSPPMAEAVNRKVMESQRPVVNTLINAGTGGGIIFSSLAVLALTDNWRIIYFCFTLATLIPTLLALKVIPGGASGVRFSLKAQGAAFLSPALRPPLRVAFLSGIASAAYWTFGPVMFASLAGMEARTVTLLWLITGITGCFGLLTGYLTNRFGINRVHRMMQALTAAAFLLLMASTHNPLLVYLAAALYGFAYITLSGVLLVSGVNAAGDDPAAGLGAVFLMLAIGQVAGAAAFGLLLDSAGAVIALWIFSGVALLAMLLPATQTQRQRVVDAEFK</sequence>
<dbReference type="EMBL" id="LFEJ01000025">
    <property type="protein sequence ID" value="KMV32910.1"/>
    <property type="molecule type" value="Genomic_DNA"/>
</dbReference>
<dbReference type="InterPro" id="IPR011701">
    <property type="entry name" value="MFS"/>
</dbReference>
<gene>
    <name evidence="8" type="ORF">ACH50_19455</name>
</gene>
<feature type="transmembrane region" description="Helical" evidence="6">
    <location>
        <begin position="47"/>
        <end position="67"/>
    </location>
</feature>
<comment type="caution">
    <text evidence="8">The sequence shown here is derived from an EMBL/GenBank/DDBJ whole genome shotgun (WGS) entry which is preliminary data.</text>
</comment>
<feature type="transmembrane region" description="Helical" evidence="6">
    <location>
        <begin position="294"/>
        <end position="314"/>
    </location>
</feature>
<dbReference type="OrthoDB" id="2957247at2"/>
<dbReference type="SUPFAM" id="SSF103473">
    <property type="entry name" value="MFS general substrate transporter"/>
    <property type="match status" value="1"/>
</dbReference>
<feature type="transmembrane region" description="Helical" evidence="6">
    <location>
        <begin position="352"/>
        <end position="372"/>
    </location>
</feature>
<proteinExistence type="predicted"/>
<feature type="transmembrane region" description="Helical" evidence="6">
    <location>
        <begin position="74"/>
        <end position="92"/>
    </location>
</feature>
<dbReference type="RefSeq" id="WP_073859925.1">
    <property type="nucleotide sequence ID" value="NZ_LFEJ01000025.1"/>
</dbReference>
<evidence type="ECO:0000256" key="5">
    <source>
        <dbReference type="ARBA" id="ARBA00023136"/>
    </source>
</evidence>
<keyword evidence="3 6" id="KW-0812">Transmembrane</keyword>
<feature type="transmembrane region" description="Helical" evidence="6">
    <location>
        <begin position="210"/>
        <end position="235"/>
    </location>
</feature>
<dbReference type="STRING" id="1121863.GCA_000621185_00949"/>
<keyword evidence="9" id="KW-1185">Reference proteome</keyword>
<dbReference type="InterPro" id="IPR036259">
    <property type="entry name" value="MFS_trans_sf"/>
</dbReference>
<feature type="transmembrane region" description="Helical" evidence="6">
    <location>
        <begin position="161"/>
        <end position="181"/>
    </location>
</feature>
<feature type="domain" description="Major facilitator superfamily (MFS) profile" evidence="7">
    <location>
        <begin position="7"/>
        <end position="381"/>
    </location>
</feature>
<dbReference type="Pfam" id="PF07690">
    <property type="entry name" value="MFS_1"/>
    <property type="match status" value="1"/>
</dbReference>
<evidence type="ECO:0000313" key="9">
    <source>
        <dbReference type="Proteomes" id="UP000037315"/>
    </source>
</evidence>
<organism evidence="8 9">
    <name type="scientific">Franconibacter pulveris</name>
    <dbReference type="NCBI Taxonomy" id="435910"/>
    <lineage>
        <taxon>Bacteria</taxon>
        <taxon>Pseudomonadati</taxon>
        <taxon>Pseudomonadota</taxon>
        <taxon>Gammaproteobacteria</taxon>
        <taxon>Enterobacterales</taxon>
        <taxon>Enterobacteriaceae</taxon>
        <taxon>Franconibacter</taxon>
    </lineage>
</organism>
<keyword evidence="5 6" id="KW-0472">Membrane</keyword>
<evidence type="ECO:0000256" key="2">
    <source>
        <dbReference type="ARBA" id="ARBA00022475"/>
    </source>
</evidence>
<keyword evidence="2" id="KW-1003">Cell membrane</keyword>
<dbReference type="AlphaFoldDB" id="A0A0J8VK99"/>